<dbReference type="Proteomes" id="UP000318242">
    <property type="component" value="Unassembled WGS sequence"/>
</dbReference>
<evidence type="ECO:0000313" key="1">
    <source>
        <dbReference type="EMBL" id="GEA59379.1"/>
    </source>
</evidence>
<proteinExistence type="predicted"/>
<protein>
    <submittedName>
        <fullName evidence="1">Chromosome partitioning ATPase</fullName>
    </submittedName>
</protein>
<dbReference type="PANTHER" id="PTHR32309">
    <property type="entry name" value="TYROSINE-PROTEIN KINASE"/>
    <property type="match status" value="1"/>
</dbReference>
<organism evidence="1 2">
    <name type="scientific">Vibrio comitans NBRC 102076</name>
    <dbReference type="NCBI Taxonomy" id="1219078"/>
    <lineage>
        <taxon>Bacteria</taxon>
        <taxon>Pseudomonadati</taxon>
        <taxon>Pseudomonadota</taxon>
        <taxon>Gammaproteobacteria</taxon>
        <taxon>Vibrionales</taxon>
        <taxon>Vibrionaceae</taxon>
        <taxon>Vibrio</taxon>
    </lineage>
</organism>
<dbReference type="Gene3D" id="3.40.50.300">
    <property type="entry name" value="P-loop containing nucleotide triphosphate hydrolases"/>
    <property type="match status" value="1"/>
</dbReference>
<dbReference type="EMBL" id="BJLH01000002">
    <property type="protein sequence ID" value="GEA59379.1"/>
    <property type="molecule type" value="Genomic_DNA"/>
</dbReference>
<dbReference type="PANTHER" id="PTHR32309:SF13">
    <property type="entry name" value="FERRIC ENTEROBACTIN TRANSPORT PROTEIN FEPE"/>
    <property type="match status" value="1"/>
</dbReference>
<accession>A0A4Y3IIM8</accession>
<keyword evidence="2" id="KW-1185">Reference proteome</keyword>
<dbReference type="InterPro" id="IPR027417">
    <property type="entry name" value="P-loop_NTPase"/>
</dbReference>
<gene>
    <name evidence="1" type="primary">sypD</name>
    <name evidence="1" type="ORF">VCO01S_05720</name>
</gene>
<dbReference type="OrthoDB" id="5812594at2"/>
<dbReference type="AlphaFoldDB" id="A0A4Y3IIM8"/>
<evidence type="ECO:0000313" key="2">
    <source>
        <dbReference type="Proteomes" id="UP000318242"/>
    </source>
</evidence>
<name>A0A4Y3IIM8_9VIBR</name>
<dbReference type="InterPro" id="IPR050445">
    <property type="entry name" value="Bact_polysacc_biosynth/exp"/>
</dbReference>
<sequence>MSINRLYPELEQTFLKLELAKTRSICITGDKPGCGVTRFASTLAEHYMLAGYRTLLIDLNLDNPAFEPALLPCDAGEDWIANKSTMQLFSGCSVPTTQSEQIGFRDPRALSQKMEHWLCDYDRIIVDAGALNSRQSELPSAVIANACEATLLTVTGGATTKEELSNALSYLDDANANVCGIIINQYSQQTLSQQLESIINRRRFLPSFIKQPLKNIIKSASILNHTV</sequence>
<dbReference type="GO" id="GO:0004713">
    <property type="term" value="F:protein tyrosine kinase activity"/>
    <property type="evidence" value="ECO:0007669"/>
    <property type="project" value="TreeGrafter"/>
</dbReference>
<comment type="caution">
    <text evidence="1">The sequence shown here is derived from an EMBL/GenBank/DDBJ whole genome shotgun (WGS) entry which is preliminary data.</text>
</comment>
<dbReference type="RefSeq" id="WP_141269156.1">
    <property type="nucleotide sequence ID" value="NZ_BJLH01000002.1"/>
</dbReference>
<dbReference type="GO" id="GO:0005886">
    <property type="term" value="C:plasma membrane"/>
    <property type="evidence" value="ECO:0007669"/>
    <property type="project" value="TreeGrafter"/>
</dbReference>
<reference evidence="1 2" key="1">
    <citation type="submission" date="2019-06" db="EMBL/GenBank/DDBJ databases">
        <title>Whole genome shotgun sequence of Vibrio comitans NBRC 102076.</title>
        <authorList>
            <person name="Hosoyama A."/>
            <person name="Uohara A."/>
            <person name="Ohji S."/>
            <person name="Ichikawa N."/>
        </authorList>
    </citation>
    <scope>NUCLEOTIDE SEQUENCE [LARGE SCALE GENOMIC DNA]</scope>
    <source>
        <strain evidence="1 2">NBRC 102076</strain>
    </source>
</reference>
<dbReference type="SUPFAM" id="SSF52540">
    <property type="entry name" value="P-loop containing nucleoside triphosphate hydrolases"/>
    <property type="match status" value="1"/>
</dbReference>